<feature type="domain" description="MATH" evidence="1">
    <location>
        <begin position="1"/>
        <end position="85"/>
    </location>
</feature>
<dbReference type="AlphaFoldDB" id="A0A2P6QZL9"/>
<dbReference type="EMBL" id="PDCK01000042">
    <property type="protein sequence ID" value="PRQ39596.1"/>
    <property type="molecule type" value="Genomic_DNA"/>
</dbReference>
<dbReference type="PROSITE" id="PS50144">
    <property type="entry name" value="MATH"/>
    <property type="match status" value="2"/>
</dbReference>
<dbReference type="PANTHER" id="PTHR46162:SF2">
    <property type="entry name" value="ANKYRIN REPEAT-CONTAINING PROTEIN-RELATED"/>
    <property type="match status" value="1"/>
</dbReference>
<sequence>MGGQKAIETGSIVTVDYKFFLLNRQKEKKTYLVLEDANKKEKKYCFYRTIVGGLAGFDRFISIEDFTDALNGYLIDDTCEFGADVFVSKSRRKGKGERVSMNLNTIMYKHTWKVTDFSKFDTPSCSQPFTAADQKYCTWKLVLYPRGLGIGKGSHLSVFLHVYEPENQLPIGSKILAEYTIRIMDQIHGKHRSIKGKKWFSAPFWSWGHYQFITQEANAACLKKDSCILEVEICILGLSIPGISTT</sequence>
<evidence type="ECO:0000313" key="2">
    <source>
        <dbReference type="EMBL" id="PRQ39596.1"/>
    </source>
</evidence>
<protein>
    <recommendedName>
        <fullName evidence="1">MATH domain-containing protein</fullName>
    </recommendedName>
</protein>
<keyword evidence="3" id="KW-1185">Reference proteome</keyword>
<dbReference type="Gramene" id="PRQ39596">
    <property type="protein sequence ID" value="PRQ39596"/>
    <property type="gene ID" value="RchiOBHm_Chr4g0426991"/>
</dbReference>
<dbReference type="InterPro" id="IPR002083">
    <property type="entry name" value="MATH/TRAF_dom"/>
</dbReference>
<dbReference type="Pfam" id="PF22486">
    <property type="entry name" value="MATH_2"/>
    <property type="match status" value="2"/>
</dbReference>
<feature type="domain" description="MATH" evidence="1">
    <location>
        <begin position="107"/>
        <end position="233"/>
    </location>
</feature>
<dbReference type="Proteomes" id="UP000238479">
    <property type="component" value="Chromosome 4"/>
</dbReference>
<gene>
    <name evidence="2" type="ORF">RchiOBHm_Chr4g0426991</name>
</gene>
<evidence type="ECO:0000259" key="1">
    <source>
        <dbReference type="PROSITE" id="PS50144"/>
    </source>
</evidence>
<dbReference type="CDD" id="cd00121">
    <property type="entry name" value="MATH"/>
    <property type="match status" value="2"/>
</dbReference>
<organism evidence="2 3">
    <name type="scientific">Rosa chinensis</name>
    <name type="common">China rose</name>
    <dbReference type="NCBI Taxonomy" id="74649"/>
    <lineage>
        <taxon>Eukaryota</taxon>
        <taxon>Viridiplantae</taxon>
        <taxon>Streptophyta</taxon>
        <taxon>Embryophyta</taxon>
        <taxon>Tracheophyta</taxon>
        <taxon>Spermatophyta</taxon>
        <taxon>Magnoliopsida</taxon>
        <taxon>eudicotyledons</taxon>
        <taxon>Gunneridae</taxon>
        <taxon>Pentapetalae</taxon>
        <taxon>rosids</taxon>
        <taxon>fabids</taxon>
        <taxon>Rosales</taxon>
        <taxon>Rosaceae</taxon>
        <taxon>Rosoideae</taxon>
        <taxon>Rosoideae incertae sedis</taxon>
        <taxon>Rosa</taxon>
    </lineage>
</organism>
<accession>A0A2P6QZL9</accession>
<comment type="caution">
    <text evidence="2">The sequence shown here is derived from an EMBL/GenBank/DDBJ whole genome shotgun (WGS) entry which is preliminary data.</text>
</comment>
<name>A0A2P6QZL9_ROSCH</name>
<reference evidence="2 3" key="1">
    <citation type="journal article" date="2018" name="Nat. Genet.">
        <title>The Rosa genome provides new insights in the design of modern roses.</title>
        <authorList>
            <person name="Bendahmane M."/>
        </authorList>
    </citation>
    <scope>NUCLEOTIDE SEQUENCE [LARGE SCALE GENOMIC DNA]</scope>
    <source>
        <strain evidence="3">cv. Old Blush</strain>
    </source>
</reference>
<dbReference type="Gene3D" id="2.60.210.10">
    <property type="entry name" value="Apoptosis, Tumor Necrosis Factor Receptor Associated Protein 2, Chain A"/>
    <property type="match status" value="2"/>
</dbReference>
<dbReference type="PANTHER" id="PTHR46162">
    <property type="entry name" value="TRAF-LIKE FAMILY PROTEIN"/>
    <property type="match status" value="1"/>
</dbReference>
<dbReference type="STRING" id="74649.A0A2P6QZL9"/>
<dbReference type="InterPro" id="IPR008974">
    <property type="entry name" value="TRAF-like"/>
</dbReference>
<proteinExistence type="predicted"/>
<dbReference type="OMA" id="EYTIRIM"/>
<dbReference type="SUPFAM" id="SSF49599">
    <property type="entry name" value="TRAF domain-like"/>
    <property type="match status" value="2"/>
</dbReference>
<evidence type="ECO:0000313" key="3">
    <source>
        <dbReference type="Proteomes" id="UP000238479"/>
    </source>
</evidence>